<dbReference type="Pfam" id="PF13692">
    <property type="entry name" value="Glyco_trans_1_4"/>
    <property type="match status" value="1"/>
</dbReference>
<sequence length="447" mass="50064">MGEETGLKILFILPEYYPHSGGGIATYYQHYLAALQSYCAEIKVIVGSGHVQSQDQFEHDGISVEYLNPTIYAQYVAQFSRFDLLPDYRNNLAAAWAMWQQANYGEGFDIIECTDFGLGFVPWVINHTKPVITRLHGSSAQIALHENADARGLLSHLYSQTELSLLPLCDSLITHSPANQCFWQQLLPQSLINYALPVYHRGQHNAVPYRQRDNKGLVTARIQKWKGPEILCAAVPLLKASVEIQWIGRDMPYDNHTSTAEYLSDQFPQVWGKAITPDEPKPNTEIQYIQQRAKFGLIPSVWDMFNFTCIEFMAAGTPVICADGAGASVLIEHGKNGLTYAANDAQALADCIDTLTNLNENDYQQMAQAGMDTIDNELSPDKLIPVYLQYYTDAIDNFKPSAANVYLTENYSPSGAVSLQADVLDKLPLRSLTRYLYRRVTAKISSR</sequence>
<dbReference type="EMBL" id="BAABFT010000008">
    <property type="protein sequence ID" value="GAA4328255.1"/>
    <property type="molecule type" value="Genomic_DNA"/>
</dbReference>
<proteinExistence type="predicted"/>
<gene>
    <name evidence="1" type="ORF">GCM10023149_32190</name>
</gene>
<comment type="caution">
    <text evidence="1">The sequence shown here is derived from an EMBL/GenBank/DDBJ whole genome shotgun (WGS) entry which is preliminary data.</text>
</comment>
<dbReference type="PANTHER" id="PTHR12526">
    <property type="entry name" value="GLYCOSYLTRANSFERASE"/>
    <property type="match status" value="1"/>
</dbReference>
<evidence type="ECO:0008006" key="3">
    <source>
        <dbReference type="Google" id="ProtNLM"/>
    </source>
</evidence>
<accession>A0ABP8GQ18</accession>
<organism evidence="1 2">
    <name type="scientific">Mucilaginibacter gynuensis</name>
    <dbReference type="NCBI Taxonomy" id="1302236"/>
    <lineage>
        <taxon>Bacteria</taxon>
        <taxon>Pseudomonadati</taxon>
        <taxon>Bacteroidota</taxon>
        <taxon>Sphingobacteriia</taxon>
        <taxon>Sphingobacteriales</taxon>
        <taxon>Sphingobacteriaceae</taxon>
        <taxon>Mucilaginibacter</taxon>
    </lineage>
</organism>
<protein>
    <recommendedName>
        <fullName evidence="3">Glycosyltransferase involved in cell wall biosynthesis</fullName>
    </recommendedName>
</protein>
<dbReference type="SUPFAM" id="SSF53756">
    <property type="entry name" value="UDP-Glycosyltransferase/glycogen phosphorylase"/>
    <property type="match status" value="1"/>
</dbReference>
<dbReference type="CDD" id="cd03801">
    <property type="entry name" value="GT4_PimA-like"/>
    <property type="match status" value="1"/>
</dbReference>
<reference evidence="2" key="1">
    <citation type="journal article" date="2019" name="Int. J. Syst. Evol. Microbiol.">
        <title>The Global Catalogue of Microorganisms (GCM) 10K type strain sequencing project: providing services to taxonomists for standard genome sequencing and annotation.</title>
        <authorList>
            <consortium name="The Broad Institute Genomics Platform"/>
            <consortium name="The Broad Institute Genome Sequencing Center for Infectious Disease"/>
            <person name="Wu L."/>
            <person name="Ma J."/>
        </authorList>
    </citation>
    <scope>NUCLEOTIDE SEQUENCE [LARGE SCALE GENOMIC DNA]</scope>
    <source>
        <strain evidence="2">JCM 17705</strain>
    </source>
</reference>
<keyword evidence="2" id="KW-1185">Reference proteome</keyword>
<dbReference type="Proteomes" id="UP001500582">
    <property type="component" value="Unassembled WGS sequence"/>
</dbReference>
<dbReference type="PANTHER" id="PTHR12526:SF630">
    <property type="entry name" value="GLYCOSYLTRANSFERASE"/>
    <property type="match status" value="1"/>
</dbReference>
<dbReference type="Gene3D" id="3.40.50.2000">
    <property type="entry name" value="Glycogen Phosphorylase B"/>
    <property type="match status" value="2"/>
</dbReference>
<name>A0ABP8GQ18_9SPHI</name>
<evidence type="ECO:0000313" key="2">
    <source>
        <dbReference type="Proteomes" id="UP001500582"/>
    </source>
</evidence>
<dbReference type="RefSeq" id="WP_345212156.1">
    <property type="nucleotide sequence ID" value="NZ_BAABFT010000008.1"/>
</dbReference>
<evidence type="ECO:0000313" key="1">
    <source>
        <dbReference type="EMBL" id="GAA4328255.1"/>
    </source>
</evidence>